<evidence type="ECO:0000256" key="1">
    <source>
        <dbReference type="SAM" id="MobiDB-lite"/>
    </source>
</evidence>
<evidence type="ECO:0000313" key="3">
    <source>
        <dbReference type="EMBL" id="EFO23274.1"/>
    </source>
</evidence>
<name>A0A1S0U0H1_LOALO</name>
<keyword evidence="2" id="KW-1133">Transmembrane helix</keyword>
<dbReference type="AlphaFoldDB" id="A0A1S0U0H1"/>
<dbReference type="KEGG" id="loa:LOAG_05211"/>
<dbReference type="RefSeq" id="XP_003140796.1">
    <property type="nucleotide sequence ID" value="XM_003140748.1"/>
</dbReference>
<keyword evidence="2" id="KW-0472">Membrane</keyword>
<dbReference type="InParanoid" id="A0A1S0U0H1"/>
<reference evidence="3" key="1">
    <citation type="submission" date="2012-04" db="EMBL/GenBank/DDBJ databases">
        <title>The Genome Sequence of Loa loa.</title>
        <authorList>
            <consortium name="The Broad Institute Genome Sequencing Platform"/>
            <consortium name="Broad Institute Genome Sequencing Center for Infectious Disease"/>
            <person name="Nutman T.B."/>
            <person name="Fink D.L."/>
            <person name="Russ C."/>
            <person name="Young S."/>
            <person name="Zeng Q."/>
            <person name="Gargeya S."/>
            <person name="Alvarado L."/>
            <person name="Berlin A."/>
            <person name="Chapman S.B."/>
            <person name="Chen Z."/>
            <person name="Freedman E."/>
            <person name="Gellesch M."/>
            <person name="Goldberg J."/>
            <person name="Griggs A."/>
            <person name="Gujja S."/>
            <person name="Heilman E.R."/>
            <person name="Heiman D."/>
            <person name="Howarth C."/>
            <person name="Mehta T."/>
            <person name="Neiman D."/>
            <person name="Pearson M."/>
            <person name="Roberts A."/>
            <person name="Saif S."/>
            <person name="Shea T."/>
            <person name="Shenoy N."/>
            <person name="Sisk P."/>
            <person name="Stolte C."/>
            <person name="Sykes S."/>
            <person name="White J."/>
            <person name="Yandava C."/>
            <person name="Haas B."/>
            <person name="Henn M.R."/>
            <person name="Nusbaum C."/>
            <person name="Birren B."/>
        </authorList>
    </citation>
    <scope>NUCLEOTIDE SEQUENCE [LARGE SCALE GENOMIC DNA]</scope>
</reference>
<feature type="region of interest" description="Disordered" evidence="1">
    <location>
        <begin position="67"/>
        <end position="91"/>
    </location>
</feature>
<proteinExistence type="predicted"/>
<dbReference type="EMBL" id="JH712114">
    <property type="protein sequence ID" value="EFO23274.1"/>
    <property type="molecule type" value="Genomic_DNA"/>
</dbReference>
<evidence type="ECO:0000256" key="2">
    <source>
        <dbReference type="SAM" id="Phobius"/>
    </source>
</evidence>
<feature type="compositionally biased region" description="Polar residues" evidence="1">
    <location>
        <begin position="82"/>
        <end position="91"/>
    </location>
</feature>
<dbReference type="CTD" id="9942615"/>
<protein>
    <submittedName>
        <fullName evidence="3">Uncharacterized protein</fullName>
    </submittedName>
</protein>
<gene>
    <name evidence="3" type="ORF">LOAG_05211</name>
</gene>
<keyword evidence="2" id="KW-0812">Transmembrane</keyword>
<sequence>MHLIALRCKCCLEVIRNFFMDADKNIYIYAIFAKTVLLRSTFGFLHAIFVIPFLISLVEMVVPSDSEQRHSTGSSEIAPYISDSNIPENGNSLSIEACAASH</sequence>
<feature type="transmembrane region" description="Helical" evidence="2">
    <location>
        <begin position="42"/>
        <end position="62"/>
    </location>
</feature>
<organism evidence="3">
    <name type="scientific">Loa loa</name>
    <name type="common">Eye worm</name>
    <name type="synonym">Filaria loa</name>
    <dbReference type="NCBI Taxonomy" id="7209"/>
    <lineage>
        <taxon>Eukaryota</taxon>
        <taxon>Metazoa</taxon>
        <taxon>Ecdysozoa</taxon>
        <taxon>Nematoda</taxon>
        <taxon>Chromadorea</taxon>
        <taxon>Rhabditida</taxon>
        <taxon>Spirurina</taxon>
        <taxon>Spiruromorpha</taxon>
        <taxon>Filarioidea</taxon>
        <taxon>Onchocercidae</taxon>
        <taxon>Loa</taxon>
    </lineage>
</organism>
<dbReference type="OrthoDB" id="5800289at2759"/>
<accession>A0A1S0U0H1</accession>
<dbReference type="GeneID" id="9942615"/>